<name>A0AAV2FJW9_9ROSI</name>
<proteinExistence type="predicted"/>
<keyword evidence="3" id="KW-1185">Reference proteome</keyword>
<evidence type="ECO:0000256" key="1">
    <source>
        <dbReference type="SAM" id="MobiDB-lite"/>
    </source>
</evidence>
<protein>
    <submittedName>
        <fullName evidence="2">Uncharacterized protein</fullName>
    </submittedName>
</protein>
<feature type="compositionally biased region" description="Basic and acidic residues" evidence="1">
    <location>
        <begin position="46"/>
        <end position="74"/>
    </location>
</feature>
<accession>A0AAV2FJW9</accession>
<feature type="region of interest" description="Disordered" evidence="1">
    <location>
        <begin position="41"/>
        <end position="103"/>
    </location>
</feature>
<dbReference type="Proteomes" id="UP001497516">
    <property type="component" value="Chromosome 6"/>
</dbReference>
<reference evidence="2 3" key="1">
    <citation type="submission" date="2024-04" db="EMBL/GenBank/DDBJ databases">
        <authorList>
            <person name="Fracassetti M."/>
        </authorList>
    </citation>
    <scope>NUCLEOTIDE SEQUENCE [LARGE SCALE GENOMIC DNA]</scope>
</reference>
<dbReference type="EMBL" id="OZ034819">
    <property type="protein sequence ID" value="CAL1398282.1"/>
    <property type="molecule type" value="Genomic_DNA"/>
</dbReference>
<evidence type="ECO:0000313" key="2">
    <source>
        <dbReference type="EMBL" id="CAL1398282.1"/>
    </source>
</evidence>
<sequence>MEYVNFPNGDRIHLPYENHERKGQKGGVLSQSVVGEKKTQHVVVGDGDHSGGRPAVERDKNERNHKPTRLDGRWRVWGPVEGREERQIPQTSCCQLSPRPTLG</sequence>
<gene>
    <name evidence="2" type="ORF">LTRI10_LOCUS38521</name>
</gene>
<evidence type="ECO:0000313" key="3">
    <source>
        <dbReference type="Proteomes" id="UP001497516"/>
    </source>
</evidence>
<organism evidence="2 3">
    <name type="scientific">Linum trigynum</name>
    <dbReference type="NCBI Taxonomy" id="586398"/>
    <lineage>
        <taxon>Eukaryota</taxon>
        <taxon>Viridiplantae</taxon>
        <taxon>Streptophyta</taxon>
        <taxon>Embryophyta</taxon>
        <taxon>Tracheophyta</taxon>
        <taxon>Spermatophyta</taxon>
        <taxon>Magnoliopsida</taxon>
        <taxon>eudicotyledons</taxon>
        <taxon>Gunneridae</taxon>
        <taxon>Pentapetalae</taxon>
        <taxon>rosids</taxon>
        <taxon>fabids</taxon>
        <taxon>Malpighiales</taxon>
        <taxon>Linaceae</taxon>
        <taxon>Linum</taxon>
    </lineage>
</organism>
<dbReference type="AlphaFoldDB" id="A0AAV2FJW9"/>